<dbReference type="EMBL" id="JAIWYP010000014">
    <property type="protein sequence ID" value="KAH3708902.1"/>
    <property type="molecule type" value="Genomic_DNA"/>
</dbReference>
<dbReference type="PANTHER" id="PTHR16897:SF2">
    <property type="entry name" value="OS03G0226600 PROTEIN"/>
    <property type="match status" value="1"/>
</dbReference>
<comment type="caution">
    <text evidence="1">The sequence shown here is derived from an EMBL/GenBank/DDBJ whole genome shotgun (WGS) entry which is preliminary data.</text>
</comment>
<protein>
    <recommendedName>
        <fullName evidence="3">Fibronectin type-III domain-containing protein</fullName>
    </recommendedName>
</protein>
<reference evidence="1" key="2">
    <citation type="submission" date="2020-11" db="EMBL/GenBank/DDBJ databases">
        <authorList>
            <person name="McCartney M.A."/>
            <person name="Auch B."/>
            <person name="Kono T."/>
            <person name="Mallez S."/>
            <person name="Becker A."/>
            <person name="Gohl D.M."/>
            <person name="Silverstein K.A.T."/>
            <person name="Koren S."/>
            <person name="Bechman K.B."/>
            <person name="Herman A."/>
            <person name="Abrahante J.E."/>
            <person name="Garbe J."/>
        </authorList>
    </citation>
    <scope>NUCLEOTIDE SEQUENCE</scope>
    <source>
        <strain evidence="1">Duluth1</strain>
        <tissue evidence="1">Whole animal</tissue>
    </source>
</reference>
<keyword evidence="2" id="KW-1185">Reference proteome</keyword>
<dbReference type="Proteomes" id="UP000828390">
    <property type="component" value="Unassembled WGS sequence"/>
</dbReference>
<evidence type="ECO:0008006" key="3">
    <source>
        <dbReference type="Google" id="ProtNLM"/>
    </source>
</evidence>
<sequence>MAPYFLQDNTTKHRFTSAISFDRSKLHVAWKFEDRESSIVQHILTLKTHHEGHTPLENIILGQDNSFAITLENNNWLHNGDRYWVVVTCCNAAGLCTSANSSDVLIDSTPPHTGGFLPPLNWNNIGASGGALSNVTLSWYGFLDQESGIDNYYITASRSFPGQELTNGVLSFRANNLQEPFSVNFLSNQYIVPNDKLILTIWAQNFAGLNSSVAKLTVVAQSDTQTDNISDQFGFLSIEKHSCDIHYCDSTCTCGIFNKPCTDYVANKCASNSTSDTNIHVSFISENGIIDSGACLAVQWNLTDVKQGTLIERFEWSVGVTDSAIGYGIFDLKLEEPWLDVNLNTKGVYCLQNGKTLGHGEHYKAYVKVWYGSDRYMIYSSDPIIVDHTPPSVRQRYFVKDSTHDCAKDLDFIDWTNTITACWDGVFLEQQGAITGYYVSLGTVINGNIL</sequence>
<reference evidence="1" key="1">
    <citation type="journal article" date="2019" name="bioRxiv">
        <title>The Genome of the Zebra Mussel, Dreissena polymorpha: A Resource for Invasive Species Research.</title>
        <authorList>
            <person name="McCartney M.A."/>
            <person name="Auch B."/>
            <person name="Kono T."/>
            <person name="Mallez S."/>
            <person name="Zhang Y."/>
            <person name="Obille A."/>
            <person name="Becker A."/>
            <person name="Abrahante J.E."/>
            <person name="Garbe J."/>
            <person name="Badalamenti J.P."/>
            <person name="Herman A."/>
            <person name="Mangelson H."/>
            <person name="Liachko I."/>
            <person name="Sullivan S."/>
            <person name="Sone E.D."/>
            <person name="Koren S."/>
            <person name="Silverstein K.A.T."/>
            <person name="Beckman K.B."/>
            <person name="Gohl D.M."/>
        </authorList>
    </citation>
    <scope>NUCLEOTIDE SEQUENCE</scope>
    <source>
        <strain evidence="1">Duluth1</strain>
        <tissue evidence="1">Whole animal</tissue>
    </source>
</reference>
<name>A0A9D4BU82_DREPO</name>
<accession>A0A9D4BU82</accession>
<dbReference type="AlphaFoldDB" id="A0A9D4BU82"/>
<proteinExistence type="predicted"/>
<evidence type="ECO:0000313" key="2">
    <source>
        <dbReference type="Proteomes" id="UP000828390"/>
    </source>
</evidence>
<evidence type="ECO:0000313" key="1">
    <source>
        <dbReference type="EMBL" id="KAH3708902.1"/>
    </source>
</evidence>
<dbReference type="PANTHER" id="PTHR16897">
    <property type="entry name" value="OS10G0105400 PROTEIN"/>
    <property type="match status" value="1"/>
</dbReference>
<organism evidence="1 2">
    <name type="scientific">Dreissena polymorpha</name>
    <name type="common">Zebra mussel</name>
    <name type="synonym">Mytilus polymorpha</name>
    <dbReference type="NCBI Taxonomy" id="45954"/>
    <lineage>
        <taxon>Eukaryota</taxon>
        <taxon>Metazoa</taxon>
        <taxon>Spiralia</taxon>
        <taxon>Lophotrochozoa</taxon>
        <taxon>Mollusca</taxon>
        <taxon>Bivalvia</taxon>
        <taxon>Autobranchia</taxon>
        <taxon>Heteroconchia</taxon>
        <taxon>Euheterodonta</taxon>
        <taxon>Imparidentia</taxon>
        <taxon>Neoheterodontei</taxon>
        <taxon>Myida</taxon>
        <taxon>Dreissenoidea</taxon>
        <taxon>Dreissenidae</taxon>
        <taxon>Dreissena</taxon>
    </lineage>
</organism>
<gene>
    <name evidence="1" type="ORF">DPMN_068361</name>
</gene>